<accession>A0AAV8Z3P8</accession>
<sequence length="26" mass="3025">MRTAPRKRRSLNVPSCSRITNQSVYC</sequence>
<keyword evidence="2" id="KW-1185">Reference proteome</keyword>
<evidence type="ECO:0000313" key="1">
    <source>
        <dbReference type="EMBL" id="KAJ8958653.1"/>
    </source>
</evidence>
<evidence type="ECO:0000313" key="2">
    <source>
        <dbReference type="Proteomes" id="UP001162162"/>
    </source>
</evidence>
<gene>
    <name evidence="1" type="ORF">NQ318_016378</name>
</gene>
<reference evidence="1" key="1">
    <citation type="journal article" date="2023" name="Insect Mol. Biol.">
        <title>Genome sequencing provides insights into the evolution of gene families encoding plant cell wall-degrading enzymes in longhorned beetles.</title>
        <authorList>
            <person name="Shin N.R."/>
            <person name="Okamura Y."/>
            <person name="Kirsch R."/>
            <person name="Pauchet Y."/>
        </authorList>
    </citation>
    <scope>NUCLEOTIDE SEQUENCE</scope>
    <source>
        <strain evidence="1">AMC_N1</strain>
    </source>
</reference>
<dbReference type="AlphaFoldDB" id="A0AAV8Z3P8"/>
<name>A0AAV8Z3P8_9CUCU</name>
<dbReference type="Proteomes" id="UP001162162">
    <property type="component" value="Unassembled WGS sequence"/>
</dbReference>
<organism evidence="1 2">
    <name type="scientific">Aromia moschata</name>
    <dbReference type="NCBI Taxonomy" id="1265417"/>
    <lineage>
        <taxon>Eukaryota</taxon>
        <taxon>Metazoa</taxon>
        <taxon>Ecdysozoa</taxon>
        <taxon>Arthropoda</taxon>
        <taxon>Hexapoda</taxon>
        <taxon>Insecta</taxon>
        <taxon>Pterygota</taxon>
        <taxon>Neoptera</taxon>
        <taxon>Endopterygota</taxon>
        <taxon>Coleoptera</taxon>
        <taxon>Polyphaga</taxon>
        <taxon>Cucujiformia</taxon>
        <taxon>Chrysomeloidea</taxon>
        <taxon>Cerambycidae</taxon>
        <taxon>Cerambycinae</taxon>
        <taxon>Callichromatini</taxon>
        <taxon>Aromia</taxon>
    </lineage>
</organism>
<proteinExistence type="predicted"/>
<comment type="caution">
    <text evidence="1">The sequence shown here is derived from an EMBL/GenBank/DDBJ whole genome shotgun (WGS) entry which is preliminary data.</text>
</comment>
<feature type="non-terminal residue" evidence="1">
    <location>
        <position position="26"/>
    </location>
</feature>
<dbReference type="EMBL" id="JAPWTK010000016">
    <property type="protein sequence ID" value="KAJ8958653.1"/>
    <property type="molecule type" value="Genomic_DNA"/>
</dbReference>
<protein>
    <submittedName>
        <fullName evidence="1">Uncharacterized protein</fullName>
    </submittedName>
</protein>